<evidence type="ECO:0000313" key="3">
    <source>
        <dbReference type="Proteomes" id="UP000554482"/>
    </source>
</evidence>
<sequence length="213" mass="25426">MTNVEQLLEDKHLKPGDEPHKEDEMKWFEWKFNLSKLLEWKEKKKKWSVTYEGTYSFICGFEGEIPKVFGVNSKYRVPLDISLDYSVDQTNTVITKAIVNSVKQNDTHNHHVFLSARPIVRDYIKQSDYFKRGRLVRWKCVDAKREIMRLGIHKNFYVYCLFDVENVDVFLKRTLKKYKNKGDFGLTEILVGKSKLTWLVCQPTYDIVKRMWK</sequence>
<accession>A0A7J6V1K0</accession>
<comment type="caution">
    <text evidence="2">The sequence shown here is derived from an EMBL/GenBank/DDBJ whole genome shotgun (WGS) entry which is preliminary data.</text>
</comment>
<dbReference type="EMBL" id="JABWDY010040309">
    <property type="protein sequence ID" value="KAF5178232.1"/>
    <property type="molecule type" value="Genomic_DNA"/>
</dbReference>
<gene>
    <name evidence="2" type="ORF">FRX31_032183</name>
</gene>
<dbReference type="Proteomes" id="UP000554482">
    <property type="component" value="Unassembled WGS sequence"/>
</dbReference>
<evidence type="ECO:0000313" key="2">
    <source>
        <dbReference type="EMBL" id="KAF5178232.1"/>
    </source>
</evidence>
<organism evidence="2 3">
    <name type="scientific">Thalictrum thalictroides</name>
    <name type="common">Rue-anemone</name>
    <name type="synonym">Anemone thalictroides</name>
    <dbReference type="NCBI Taxonomy" id="46969"/>
    <lineage>
        <taxon>Eukaryota</taxon>
        <taxon>Viridiplantae</taxon>
        <taxon>Streptophyta</taxon>
        <taxon>Embryophyta</taxon>
        <taxon>Tracheophyta</taxon>
        <taxon>Spermatophyta</taxon>
        <taxon>Magnoliopsida</taxon>
        <taxon>Ranunculales</taxon>
        <taxon>Ranunculaceae</taxon>
        <taxon>Thalictroideae</taxon>
        <taxon>Thalictrum</taxon>
    </lineage>
</organism>
<feature type="compositionally biased region" description="Basic and acidic residues" evidence="1">
    <location>
        <begin position="8"/>
        <end position="20"/>
    </location>
</feature>
<keyword evidence="3" id="KW-1185">Reference proteome</keyword>
<name>A0A7J6V1K0_THATH</name>
<proteinExistence type="predicted"/>
<reference evidence="2 3" key="1">
    <citation type="submission" date="2020-06" db="EMBL/GenBank/DDBJ databases">
        <title>Transcriptomic and genomic resources for Thalictrum thalictroides and T. hernandezii: Facilitating candidate gene discovery in an emerging model plant lineage.</title>
        <authorList>
            <person name="Arias T."/>
            <person name="Riano-Pachon D.M."/>
            <person name="Di Stilio V.S."/>
        </authorList>
    </citation>
    <scope>NUCLEOTIDE SEQUENCE [LARGE SCALE GENOMIC DNA]</scope>
    <source>
        <strain evidence="3">cv. WT478/WT964</strain>
        <tissue evidence="2">Leaves</tissue>
    </source>
</reference>
<evidence type="ECO:0000256" key="1">
    <source>
        <dbReference type="SAM" id="MobiDB-lite"/>
    </source>
</evidence>
<protein>
    <submittedName>
        <fullName evidence="2">Uncharacterized protein</fullName>
    </submittedName>
</protein>
<dbReference type="AlphaFoldDB" id="A0A7J6V1K0"/>
<feature type="region of interest" description="Disordered" evidence="1">
    <location>
        <begin position="1"/>
        <end position="20"/>
    </location>
</feature>